<evidence type="ECO:0000256" key="2">
    <source>
        <dbReference type="SAM" id="SignalP"/>
    </source>
</evidence>
<dbReference type="InterPro" id="IPR017853">
    <property type="entry name" value="GH"/>
</dbReference>
<accession>A0A1D1XHG5</accession>
<dbReference type="Gene3D" id="3.20.20.300">
    <property type="entry name" value="Glycoside hydrolase, family 3, N-terminal domain"/>
    <property type="match status" value="1"/>
</dbReference>
<evidence type="ECO:0000313" key="4">
    <source>
        <dbReference type="EMBL" id="JAT41834.1"/>
    </source>
</evidence>
<dbReference type="PANTHER" id="PTHR42721">
    <property type="entry name" value="SUGAR HYDROLASE-RELATED"/>
    <property type="match status" value="1"/>
</dbReference>
<dbReference type="InterPro" id="IPR044993">
    <property type="entry name" value="BXL"/>
</dbReference>
<dbReference type="InterPro" id="IPR001764">
    <property type="entry name" value="Glyco_hydro_3_N"/>
</dbReference>
<dbReference type="EMBL" id="GDJX01026102">
    <property type="protein sequence ID" value="JAT41834.1"/>
    <property type="molecule type" value="Transcribed_RNA"/>
</dbReference>
<sequence>MLGPPAPPLWRRLTSLLLLVFPGSSWWWGAASAALGVGDRGGSGAPPVVGYPCAPGYDTYPFCNTSLPVGVRARDMVSRLQLEEKIRLLSDGAAPVPRLGLTPYEWWSESLHGLAPNGPGVNFSRGPVPAATVFPQVLLQAAAFNRTLWGAVAGAVAVEARAMYNVGQAGLTFWAPNVNIFRDPRWGRGQETPGEDPMLTSAFAVDYVRGFQFQHQHQ</sequence>
<name>A0A1D1XHG5_9ARAE</name>
<dbReference type="GO" id="GO:0031222">
    <property type="term" value="P:arabinan catabolic process"/>
    <property type="evidence" value="ECO:0007669"/>
    <property type="project" value="TreeGrafter"/>
</dbReference>
<dbReference type="GO" id="GO:0009044">
    <property type="term" value="F:xylan 1,4-beta-xylosidase activity"/>
    <property type="evidence" value="ECO:0007669"/>
    <property type="project" value="InterPro"/>
</dbReference>
<protein>
    <submittedName>
        <fullName evidence="4">Putative beta-D-xylosidase 6</fullName>
    </submittedName>
</protein>
<feature type="domain" description="Glycoside hydrolase family 3 N-terminal" evidence="3">
    <location>
        <begin position="130"/>
        <end position="214"/>
    </location>
</feature>
<dbReference type="GO" id="GO:0045493">
    <property type="term" value="P:xylan catabolic process"/>
    <property type="evidence" value="ECO:0007669"/>
    <property type="project" value="InterPro"/>
</dbReference>
<dbReference type="Pfam" id="PF00933">
    <property type="entry name" value="Glyco_hydro_3"/>
    <property type="match status" value="1"/>
</dbReference>
<reference evidence="4" key="1">
    <citation type="submission" date="2015-07" db="EMBL/GenBank/DDBJ databases">
        <title>Transcriptome Assembly of Anthurium amnicola.</title>
        <authorList>
            <person name="Suzuki J."/>
        </authorList>
    </citation>
    <scope>NUCLEOTIDE SEQUENCE</scope>
</reference>
<organism evidence="4">
    <name type="scientific">Anthurium amnicola</name>
    <dbReference type="NCBI Taxonomy" id="1678845"/>
    <lineage>
        <taxon>Eukaryota</taxon>
        <taxon>Viridiplantae</taxon>
        <taxon>Streptophyta</taxon>
        <taxon>Embryophyta</taxon>
        <taxon>Tracheophyta</taxon>
        <taxon>Spermatophyta</taxon>
        <taxon>Magnoliopsida</taxon>
        <taxon>Liliopsida</taxon>
        <taxon>Araceae</taxon>
        <taxon>Pothoideae</taxon>
        <taxon>Potheae</taxon>
        <taxon>Anthurium</taxon>
    </lineage>
</organism>
<gene>
    <name evidence="4" type="primary">BXL6_1</name>
    <name evidence="4" type="ORF">g.80289</name>
</gene>
<evidence type="ECO:0000256" key="1">
    <source>
        <dbReference type="ARBA" id="ARBA00022801"/>
    </source>
</evidence>
<keyword evidence="2" id="KW-0732">Signal</keyword>
<dbReference type="SUPFAM" id="SSF51445">
    <property type="entry name" value="(Trans)glycosidases"/>
    <property type="match status" value="1"/>
</dbReference>
<dbReference type="InterPro" id="IPR036962">
    <property type="entry name" value="Glyco_hydro_3_N_sf"/>
</dbReference>
<keyword evidence="1" id="KW-0378">Hydrolase</keyword>
<feature type="signal peptide" evidence="2">
    <location>
        <begin position="1"/>
        <end position="25"/>
    </location>
</feature>
<dbReference type="AlphaFoldDB" id="A0A1D1XHG5"/>
<feature type="non-terminal residue" evidence="4">
    <location>
        <position position="218"/>
    </location>
</feature>
<feature type="chain" id="PRO_5008899482" evidence="2">
    <location>
        <begin position="26"/>
        <end position="218"/>
    </location>
</feature>
<proteinExistence type="predicted"/>
<evidence type="ECO:0000259" key="3">
    <source>
        <dbReference type="Pfam" id="PF00933"/>
    </source>
</evidence>
<dbReference type="PANTHER" id="PTHR42721:SF1">
    <property type="entry name" value="BETA-D-XYLOSIDASE 6-RELATED"/>
    <property type="match status" value="1"/>
</dbReference>
<dbReference type="GO" id="GO:0046556">
    <property type="term" value="F:alpha-L-arabinofuranosidase activity"/>
    <property type="evidence" value="ECO:0007669"/>
    <property type="project" value="TreeGrafter"/>
</dbReference>